<dbReference type="PANTHER" id="PTHR40787:SF3">
    <property type="entry name" value="PROTEIN TRANSPORT PROTEIN SEC39"/>
    <property type="match status" value="1"/>
</dbReference>
<dbReference type="EMBL" id="LSBI01000001">
    <property type="protein sequence ID" value="OAQ94492.1"/>
    <property type="molecule type" value="Genomic_DNA"/>
</dbReference>
<feature type="domain" description="Sec39" evidence="7">
    <location>
        <begin position="12"/>
        <end position="793"/>
    </location>
</feature>
<evidence type="ECO:0000259" key="7">
    <source>
        <dbReference type="Pfam" id="PF08314"/>
    </source>
</evidence>
<dbReference type="STRING" id="33203.A0A179HX79"/>
<evidence type="ECO:0000256" key="5">
    <source>
        <dbReference type="SAM" id="MobiDB-lite"/>
    </source>
</evidence>
<keyword evidence="2" id="KW-0813">Transport</keyword>
<evidence type="ECO:0000256" key="4">
    <source>
        <dbReference type="ARBA" id="ARBA00022927"/>
    </source>
</evidence>
<reference evidence="10 12" key="2">
    <citation type="journal article" date="2016" name="Front. Microbiol.">
        <title>Genome and transcriptome sequences reveal the specific parasitism of the nematophagous Purpureocillium lilacinum 36-1.</title>
        <authorList>
            <person name="Xie J."/>
            <person name="Li S."/>
            <person name="Mo C."/>
            <person name="Xiao X."/>
            <person name="Peng D."/>
            <person name="Wang G."/>
            <person name="Xiao Y."/>
        </authorList>
    </citation>
    <scope>NUCLEOTIDE SEQUENCE [LARGE SCALE GENOMIC DNA]</scope>
    <source>
        <strain evidence="10 12">36-1</strain>
    </source>
</reference>
<comment type="subcellular location">
    <subcellularLocation>
        <location evidence="1">Endoplasmic reticulum</location>
    </subcellularLocation>
</comment>
<accession>A0A179HX79</accession>
<comment type="caution">
    <text evidence="9">The sequence shown here is derived from an EMBL/GenBank/DDBJ whole genome shotgun (WGS) entry which is preliminary data.</text>
</comment>
<dbReference type="GO" id="GO:0006890">
    <property type="term" value="P:retrograde vesicle-mediated transport, Golgi to endoplasmic reticulum"/>
    <property type="evidence" value="ECO:0007669"/>
    <property type="project" value="InterPro"/>
</dbReference>
<reference evidence="9 11" key="3">
    <citation type="submission" date="2016-02" db="EMBL/GenBank/DDBJ databases">
        <title>Biosynthesis of antibiotic leucinostatins and their inhibition on Phytophthora in bio-control Purpureocillium lilacinum.</title>
        <authorList>
            <person name="Wang G."/>
            <person name="Liu Z."/>
            <person name="Lin R."/>
            <person name="Li E."/>
            <person name="Mao Z."/>
            <person name="Ling J."/>
            <person name="Yin W."/>
            <person name="Xie B."/>
        </authorList>
    </citation>
    <scope>NUCLEOTIDE SEQUENCE [LARGE SCALE GENOMIC DNA]</scope>
    <source>
        <strain evidence="8">PLBJ-1</strain>
        <strain evidence="9">PLFJ-1</strain>
    </source>
</reference>
<evidence type="ECO:0000256" key="2">
    <source>
        <dbReference type="ARBA" id="ARBA00022448"/>
    </source>
</evidence>
<dbReference type="Pfam" id="PF08314">
    <property type="entry name" value="Sec39"/>
    <property type="match status" value="1"/>
</dbReference>
<proteinExistence type="predicted"/>
<evidence type="ECO:0000256" key="3">
    <source>
        <dbReference type="ARBA" id="ARBA00022824"/>
    </source>
</evidence>
<keyword evidence="6" id="KW-0732">Signal</keyword>
<evidence type="ECO:0000313" key="12">
    <source>
        <dbReference type="Proteomes" id="UP000245956"/>
    </source>
</evidence>
<keyword evidence="3" id="KW-0256">Endoplasmic reticulum</keyword>
<dbReference type="PANTHER" id="PTHR40787">
    <property type="entry name" value="SECRETED PROTEIN"/>
    <property type="match status" value="1"/>
</dbReference>
<dbReference type="EMBL" id="LSBH01000001">
    <property type="protein sequence ID" value="OAQ86530.1"/>
    <property type="molecule type" value="Genomic_DNA"/>
</dbReference>
<dbReference type="OMA" id="GMKRAYD"/>
<dbReference type="GO" id="GO:0015031">
    <property type="term" value="P:protein transport"/>
    <property type="evidence" value="ECO:0007669"/>
    <property type="project" value="UniProtKB-KW"/>
</dbReference>
<evidence type="ECO:0000256" key="6">
    <source>
        <dbReference type="SAM" id="SignalP"/>
    </source>
</evidence>
<feature type="signal peptide" evidence="6">
    <location>
        <begin position="1"/>
        <end position="26"/>
    </location>
</feature>
<organism evidence="9 11">
    <name type="scientific">Purpureocillium lilacinum</name>
    <name type="common">Paecilomyces lilacinus</name>
    <dbReference type="NCBI Taxonomy" id="33203"/>
    <lineage>
        <taxon>Eukaryota</taxon>
        <taxon>Fungi</taxon>
        <taxon>Dikarya</taxon>
        <taxon>Ascomycota</taxon>
        <taxon>Pezizomycotina</taxon>
        <taxon>Sordariomycetes</taxon>
        <taxon>Hypocreomycetidae</taxon>
        <taxon>Hypocreales</taxon>
        <taxon>Ophiocordycipitaceae</taxon>
        <taxon>Purpureocillium</taxon>
    </lineage>
</organism>
<sequence length="910" mass="99643">MSCTLLSPAKALLLAVHLAAHADIDALRLLATRHPAVLRKHLLLRILLTALPETADPASYVGLLQEIEAGRFQDSTVDELDCSPVSAIPEHEAAQRAKRLHLAQLPHADAPVQGDDDDLACFLFHRSLRMDSETGMLSRIPDLLMPFLRHSPNLRAWVVSTVLPFVRRNAEYYAEAHVAYSLYDFQKLPGPHAVGYLLSRTGHGAPENPTYVARDLRGLLMPWLLDRSRWTLGDQGSRTPNDEPAVSDPNCSGWQQAMIWLTTQAVDSWQVFVSAVDHWDGPADVDLGHGVDDLLLQIPHRQYLLQTYARTVVAALFLIPDASQECLAGLYRAVLKIRSIQGLGDEDVPLEDALALLPTGLNAESVALLDAKSASHTRNDLLQGWNPLTSPTASSTSLVLMLALSALIFTNTGVPCSVRGAADLVFLRDVREQKAQVANLVRAVSSNAPHGEDEQYWIRARLQILWLRNWCKPPTHDACTPTGPIAAVPRSFVEGEILKLFLAKSCYNLARSVYEDSADLPLATDMVQDAVYQAALNAFDNASNPNRSRGGLKRCDDIIRAFPKTMGPKLPGAIRLQALLKATHALSDYRLVLKQGEPFSPVVLRVHSDPIAVIGKVLEQNDKAYTRLQEFLEMGFNMVRAGLPSQGGSDKPREPTNERLGTDMFVAEKRIIAMCVEAALREDDFETAYSYVVSRLGAPDPGDIPVPYDGWSWQAALRAGQYVRTERSQQPTHLGTASGNLEIRHLEQRIECLATALRVAPTSELQEVLKSFRRCEEQLDSAIKEEAANEAAWDAAGNVAYLPGAFDIPRTESLHPPRNITAAAAARQAEEAPMSLFDLSRATARVAQRSFTGLPSLQGMTVGGKPEADNSSQPRVRKRDQLRDAAAGTLVSGVGWLIGANVHQGTKEGG</sequence>
<evidence type="ECO:0000313" key="10">
    <source>
        <dbReference type="EMBL" id="PWI70934.1"/>
    </source>
</evidence>
<gene>
    <name evidence="10" type="ORF">PCL_12302</name>
    <name evidence="8" type="ORF">VFPBJ_00570</name>
    <name evidence="9" type="ORF">VFPFJ_00601</name>
</gene>
<dbReference type="Proteomes" id="UP000078340">
    <property type="component" value="Unassembled WGS sequence"/>
</dbReference>
<dbReference type="AlphaFoldDB" id="A0A179HX79"/>
<feature type="region of interest" description="Disordered" evidence="5">
    <location>
        <begin position="855"/>
        <end position="879"/>
    </location>
</feature>
<dbReference type="Proteomes" id="UP000245956">
    <property type="component" value="Unassembled WGS sequence"/>
</dbReference>
<evidence type="ECO:0000256" key="1">
    <source>
        <dbReference type="ARBA" id="ARBA00004240"/>
    </source>
</evidence>
<reference evidence="10" key="1">
    <citation type="submission" date="2015-05" db="EMBL/GenBank/DDBJ databases">
        <authorList>
            <person name="Wang D.B."/>
            <person name="Wang M."/>
        </authorList>
    </citation>
    <scope>NUCLEOTIDE SEQUENCE</scope>
    <source>
        <strain evidence="10">36-1</strain>
    </source>
</reference>
<evidence type="ECO:0000313" key="8">
    <source>
        <dbReference type="EMBL" id="OAQ86530.1"/>
    </source>
</evidence>
<protein>
    <submittedName>
        <fullName evidence="9">Protein transport protein Sec39</fullName>
    </submittedName>
    <submittedName>
        <fullName evidence="10">Secretory pathway Sec39</fullName>
    </submittedName>
</protein>
<evidence type="ECO:0000313" key="9">
    <source>
        <dbReference type="EMBL" id="OAQ94492.1"/>
    </source>
</evidence>
<feature type="chain" id="PRO_5008872975" evidence="6">
    <location>
        <begin position="27"/>
        <end position="910"/>
    </location>
</feature>
<dbReference type="EMBL" id="LCWV01000008">
    <property type="protein sequence ID" value="PWI70934.1"/>
    <property type="molecule type" value="Genomic_DNA"/>
</dbReference>
<evidence type="ECO:0000313" key="11">
    <source>
        <dbReference type="Proteomes" id="UP000078340"/>
    </source>
</evidence>
<dbReference type="Proteomes" id="UP000078240">
    <property type="component" value="Unassembled WGS sequence"/>
</dbReference>
<name>A0A179HX79_PURLI</name>
<dbReference type="GO" id="GO:0005783">
    <property type="term" value="C:endoplasmic reticulum"/>
    <property type="evidence" value="ECO:0007669"/>
    <property type="project" value="UniProtKB-SubCell"/>
</dbReference>
<dbReference type="InterPro" id="IPR013244">
    <property type="entry name" value="Sec39_domain"/>
</dbReference>
<keyword evidence="4" id="KW-0653">Protein transport</keyword>